<comment type="caution">
    <text evidence="3">The sequence shown here is derived from an EMBL/GenBank/DDBJ whole genome shotgun (WGS) entry which is preliminary data.</text>
</comment>
<evidence type="ECO:0000256" key="1">
    <source>
        <dbReference type="SAM" id="MobiDB-lite"/>
    </source>
</evidence>
<dbReference type="Proteomes" id="UP001292094">
    <property type="component" value="Unassembled WGS sequence"/>
</dbReference>
<feature type="compositionally biased region" description="Basic and acidic residues" evidence="1">
    <location>
        <begin position="225"/>
        <end position="237"/>
    </location>
</feature>
<reference evidence="3" key="1">
    <citation type="submission" date="2023-11" db="EMBL/GenBank/DDBJ databases">
        <title>Genome assemblies of two species of porcelain crab, Petrolisthes cinctipes and Petrolisthes manimaculis (Anomura: Porcellanidae).</title>
        <authorList>
            <person name="Angst P."/>
        </authorList>
    </citation>
    <scope>NUCLEOTIDE SEQUENCE</scope>
    <source>
        <strain evidence="3">PB745_02</strain>
        <tissue evidence="3">Gill</tissue>
    </source>
</reference>
<keyword evidence="4" id="KW-1185">Reference proteome</keyword>
<name>A0AAE1Q227_9EUCA</name>
<protein>
    <submittedName>
        <fullName evidence="3">Uncharacterized protein</fullName>
    </submittedName>
</protein>
<keyword evidence="2" id="KW-0812">Transmembrane</keyword>
<dbReference type="AlphaFoldDB" id="A0AAE1Q227"/>
<keyword evidence="2" id="KW-1133">Transmembrane helix</keyword>
<feature type="transmembrane region" description="Helical" evidence="2">
    <location>
        <begin position="20"/>
        <end position="39"/>
    </location>
</feature>
<proteinExistence type="predicted"/>
<gene>
    <name evidence="3" type="ORF">Pmani_010474</name>
</gene>
<sequence>MCGKQARGGESWSDTRTGRLVLSVVLLCPACAGLSVISYSSCCEVKPLIVSGNRGSVLSNCGVAVAVQGGGAGEGQSGQGKISRINEKSRAANLLCVWRSIFVCKQMPASCRATTSVIPGTTNRQCQMKWKYLRYSFFRYVQNMNTTGGPKLHVPQGYEELCAFLGDRPIANPRTVSCGLEHLIVEGEQTIVAPMAGPSGITKIPPTVPSDPDDPPTSISMPEPRAPEEDHGLNRAA</sequence>
<accession>A0AAE1Q227</accession>
<organism evidence="3 4">
    <name type="scientific">Petrolisthes manimaculis</name>
    <dbReference type="NCBI Taxonomy" id="1843537"/>
    <lineage>
        <taxon>Eukaryota</taxon>
        <taxon>Metazoa</taxon>
        <taxon>Ecdysozoa</taxon>
        <taxon>Arthropoda</taxon>
        <taxon>Crustacea</taxon>
        <taxon>Multicrustacea</taxon>
        <taxon>Malacostraca</taxon>
        <taxon>Eumalacostraca</taxon>
        <taxon>Eucarida</taxon>
        <taxon>Decapoda</taxon>
        <taxon>Pleocyemata</taxon>
        <taxon>Anomura</taxon>
        <taxon>Galatheoidea</taxon>
        <taxon>Porcellanidae</taxon>
        <taxon>Petrolisthes</taxon>
    </lineage>
</organism>
<evidence type="ECO:0000313" key="4">
    <source>
        <dbReference type="Proteomes" id="UP001292094"/>
    </source>
</evidence>
<evidence type="ECO:0000256" key="2">
    <source>
        <dbReference type="SAM" id="Phobius"/>
    </source>
</evidence>
<feature type="region of interest" description="Disordered" evidence="1">
    <location>
        <begin position="197"/>
        <end position="237"/>
    </location>
</feature>
<dbReference type="EMBL" id="JAWZYT010000823">
    <property type="protein sequence ID" value="KAK4318533.1"/>
    <property type="molecule type" value="Genomic_DNA"/>
</dbReference>
<evidence type="ECO:0000313" key="3">
    <source>
        <dbReference type="EMBL" id="KAK4318533.1"/>
    </source>
</evidence>
<keyword evidence="2" id="KW-0472">Membrane</keyword>